<evidence type="ECO:0000313" key="6">
    <source>
        <dbReference type="Proteomes" id="UP001188597"/>
    </source>
</evidence>
<dbReference type="AlphaFoldDB" id="A0AA88VQ07"/>
<dbReference type="EMBL" id="JAVXUP010001315">
    <property type="protein sequence ID" value="KAK3013221.1"/>
    <property type="molecule type" value="Genomic_DNA"/>
</dbReference>
<dbReference type="FunFam" id="3.40.50.2000:FF:000037">
    <property type="entry name" value="Glycosyltransferase"/>
    <property type="match status" value="1"/>
</dbReference>
<dbReference type="EC" id="2.4.1.-" evidence="4"/>
<evidence type="ECO:0000256" key="2">
    <source>
        <dbReference type="ARBA" id="ARBA00022679"/>
    </source>
</evidence>
<dbReference type="PANTHER" id="PTHR48049">
    <property type="entry name" value="GLYCOSYLTRANSFERASE"/>
    <property type="match status" value="1"/>
</dbReference>
<protein>
    <recommendedName>
        <fullName evidence="4">Glycosyltransferase</fullName>
        <ecNumber evidence="4">2.4.1.-</ecNumber>
    </recommendedName>
</protein>
<name>A0AA88VQ07_9ASTE</name>
<dbReference type="Gene3D" id="3.40.50.2000">
    <property type="entry name" value="Glycogen Phosphorylase B"/>
    <property type="match status" value="2"/>
</dbReference>
<keyword evidence="2 3" id="KW-0808">Transferase</keyword>
<dbReference type="GO" id="GO:0009718">
    <property type="term" value="P:anthocyanin-containing compound biosynthetic process"/>
    <property type="evidence" value="ECO:0007669"/>
    <property type="project" value="UniProtKB-ARBA"/>
</dbReference>
<reference evidence="5" key="1">
    <citation type="submission" date="2022-12" db="EMBL/GenBank/DDBJ databases">
        <title>Draft genome assemblies for two species of Escallonia (Escalloniales).</title>
        <authorList>
            <person name="Chanderbali A."/>
            <person name="Dervinis C."/>
            <person name="Anghel I."/>
            <person name="Soltis D."/>
            <person name="Soltis P."/>
            <person name="Zapata F."/>
        </authorList>
    </citation>
    <scope>NUCLEOTIDE SEQUENCE</scope>
    <source>
        <strain evidence="5">UCBG64.0493</strain>
        <tissue evidence="5">Leaf</tissue>
    </source>
</reference>
<dbReference type="PROSITE" id="PS00375">
    <property type="entry name" value="UDPGT"/>
    <property type="match status" value="1"/>
</dbReference>
<dbReference type="CDD" id="cd03784">
    <property type="entry name" value="GT1_Gtf-like"/>
    <property type="match status" value="1"/>
</dbReference>
<accession>A0AA88VQ07</accession>
<evidence type="ECO:0000256" key="3">
    <source>
        <dbReference type="RuleBase" id="RU003718"/>
    </source>
</evidence>
<dbReference type="Proteomes" id="UP001188597">
    <property type="component" value="Unassembled WGS sequence"/>
</dbReference>
<keyword evidence="6" id="KW-1185">Reference proteome</keyword>
<dbReference type="InterPro" id="IPR050481">
    <property type="entry name" value="UDP-glycosyltransf_plant"/>
</dbReference>
<dbReference type="PANTHER" id="PTHR48049:SF34">
    <property type="entry name" value="UDP-GLYCOSYLTRANSFERASE 79B30-LIKE"/>
    <property type="match status" value="1"/>
</dbReference>
<comment type="similarity">
    <text evidence="1 3">Belongs to the UDP-glycosyltransferase family.</text>
</comment>
<dbReference type="FunFam" id="3.40.50.2000:FF:000087">
    <property type="entry name" value="Glycosyltransferase"/>
    <property type="match status" value="1"/>
</dbReference>
<dbReference type="SUPFAM" id="SSF53756">
    <property type="entry name" value="UDP-Glycosyltransferase/glycogen phosphorylase"/>
    <property type="match status" value="1"/>
</dbReference>
<comment type="caution">
    <text evidence="5">The sequence shown here is derived from an EMBL/GenBank/DDBJ whole genome shotgun (WGS) entry which is preliminary data.</text>
</comment>
<dbReference type="InterPro" id="IPR002213">
    <property type="entry name" value="UDP_glucos_trans"/>
</dbReference>
<organism evidence="5 6">
    <name type="scientific">Escallonia herrerae</name>
    <dbReference type="NCBI Taxonomy" id="1293975"/>
    <lineage>
        <taxon>Eukaryota</taxon>
        <taxon>Viridiplantae</taxon>
        <taxon>Streptophyta</taxon>
        <taxon>Embryophyta</taxon>
        <taxon>Tracheophyta</taxon>
        <taxon>Spermatophyta</taxon>
        <taxon>Magnoliopsida</taxon>
        <taxon>eudicotyledons</taxon>
        <taxon>Gunneridae</taxon>
        <taxon>Pentapetalae</taxon>
        <taxon>asterids</taxon>
        <taxon>campanulids</taxon>
        <taxon>Escalloniales</taxon>
        <taxon>Escalloniaceae</taxon>
        <taxon>Escallonia</taxon>
    </lineage>
</organism>
<keyword evidence="3" id="KW-0328">Glycosyltransferase</keyword>
<dbReference type="GO" id="GO:0035251">
    <property type="term" value="F:UDP-glucosyltransferase activity"/>
    <property type="evidence" value="ECO:0007669"/>
    <property type="project" value="InterPro"/>
</dbReference>
<evidence type="ECO:0000313" key="5">
    <source>
        <dbReference type="EMBL" id="KAK3013221.1"/>
    </source>
</evidence>
<dbReference type="InterPro" id="IPR035595">
    <property type="entry name" value="UDP_glycos_trans_CS"/>
</dbReference>
<proteinExistence type="inferred from homology"/>
<gene>
    <name evidence="5" type="ORF">RJ639_009762</name>
</gene>
<evidence type="ECO:0000256" key="1">
    <source>
        <dbReference type="ARBA" id="ARBA00009995"/>
    </source>
</evidence>
<sequence>MTIAFAKYEDYRVAEEIALWILASSKQSEHTQKMGDKTCHIAMYPWFAMGHLTSFLHISNKLAERGHRISFFIPTKTLAKLEHFNLQPNRLSFIPLTVPHVDGLPLGAETTADVPDPLHSLIMTAMDLTRPTIESFLQELKPHFVFFDFTHWLPSVARSLDIKSIHYCTISPAAVGYLLRPGRNNEADLMEPPPGFPSSSIKLFAHEARGLAHASLLDYGGSISLVERLLISTTECDAVGFKTCKEMEGPYCEYLESRFKKPIILAGPVLPEPPSSTLEERWSRMLDRSRAKTLVFCALGSQCVLEKDQFQELVLGLELTGLPFLAVLKPPRGSETVESALPEGFEERTRGKGVVHGGWVQQQLILAHPSVGCFVTHCGSGSLSEAMVNECQLVLLPHMGDQIINARLMEGDLKIGVEVEKGHEDGKFSKDGVCKAIRMVMEVHSKVGKEVRADHARWRDFLLSKGLEDTYVNGFVQKLQALLQ</sequence>
<evidence type="ECO:0000256" key="4">
    <source>
        <dbReference type="RuleBase" id="RU362057"/>
    </source>
</evidence>
<dbReference type="Pfam" id="PF00201">
    <property type="entry name" value="UDPGT"/>
    <property type="match status" value="1"/>
</dbReference>